<protein>
    <submittedName>
        <fullName evidence="1">Ribonuclease HI family protein</fullName>
        <ecNumber evidence="1">3.1.26.4</ecNumber>
    </submittedName>
</protein>
<dbReference type="EMBL" id="JAWZSR010000004">
    <property type="protein sequence ID" value="MDX8046168.1"/>
    <property type="molecule type" value="Genomic_DNA"/>
</dbReference>
<keyword evidence="2" id="KW-1185">Reference proteome</keyword>
<sequence>MIEVYTDAASQGNPGPSAIGIFIKAGQDYIEEHQLIGKYSNHEAEFIAVIKALNICQERFPNEIISCRTDAKVVVDTVEKNYTKNEIFQPYLYQINELSNSFPYFFMKWIPEKQNKHADNLARKALQANR</sequence>
<evidence type="ECO:0000313" key="2">
    <source>
        <dbReference type="Proteomes" id="UP001277972"/>
    </source>
</evidence>
<dbReference type="EC" id="3.1.26.4" evidence="1"/>
<reference evidence="1" key="1">
    <citation type="submission" date="2023-11" db="EMBL/GenBank/DDBJ databases">
        <title>Gracilibacillus pellucida a moderately halophilic bacterium isolated from saline soil in Xinjiang province.</title>
        <authorList>
            <person name="Zhang Z."/>
            <person name="Tan F."/>
            <person name="Wang Y."/>
            <person name="Xia M."/>
        </authorList>
    </citation>
    <scope>NUCLEOTIDE SEQUENCE</scope>
    <source>
        <strain evidence="1">S3-1-1</strain>
    </source>
</reference>
<organism evidence="1 2">
    <name type="scientific">Gracilibacillus pellucidus</name>
    <dbReference type="NCBI Taxonomy" id="3095368"/>
    <lineage>
        <taxon>Bacteria</taxon>
        <taxon>Bacillati</taxon>
        <taxon>Bacillota</taxon>
        <taxon>Bacilli</taxon>
        <taxon>Bacillales</taxon>
        <taxon>Bacillaceae</taxon>
        <taxon>Gracilibacillus</taxon>
    </lineage>
</organism>
<proteinExistence type="predicted"/>
<keyword evidence="1" id="KW-0378">Hydrolase</keyword>
<name>A0ACC6M5B9_9BACI</name>
<gene>
    <name evidence="1" type="ORF">SH601_09215</name>
</gene>
<accession>A0ACC6M5B9</accession>
<comment type="caution">
    <text evidence="1">The sequence shown here is derived from an EMBL/GenBank/DDBJ whole genome shotgun (WGS) entry which is preliminary data.</text>
</comment>
<evidence type="ECO:0000313" key="1">
    <source>
        <dbReference type="EMBL" id="MDX8046168.1"/>
    </source>
</evidence>
<dbReference type="Proteomes" id="UP001277972">
    <property type="component" value="Unassembled WGS sequence"/>
</dbReference>